<protein>
    <submittedName>
        <fullName evidence="7">Alpha-N-acetylglucosaminidase</fullName>
    </submittedName>
</protein>
<gene>
    <name evidence="7" type="ORF">C7T86_03925</name>
</gene>
<evidence type="ECO:0000259" key="4">
    <source>
        <dbReference type="Pfam" id="PF05089"/>
    </source>
</evidence>
<dbReference type="AlphaFoldDB" id="A0AA45BXG4"/>
<evidence type="ECO:0000313" key="7">
    <source>
        <dbReference type="EMBL" id="PUE95740.1"/>
    </source>
</evidence>
<dbReference type="Pfam" id="PF12972">
    <property type="entry name" value="NAGLU_C"/>
    <property type="match status" value="1"/>
</dbReference>
<dbReference type="Gene3D" id="3.30.379.10">
    <property type="entry name" value="Chitobiase/beta-hexosaminidase domain 2-like"/>
    <property type="match status" value="1"/>
</dbReference>
<feature type="region of interest" description="Disordered" evidence="2">
    <location>
        <begin position="772"/>
        <end position="806"/>
    </location>
</feature>
<feature type="domain" description="Alpha-N-acetylglucosaminidase N-terminal" evidence="5">
    <location>
        <begin position="42"/>
        <end position="122"/>
    </location>
</feature>
<dbReference type="PANTHER" id="PTHR12872:SF1">
    <property type="entry name" value="ALPHA-N-ACETYLGLUCOSAMINIDASE"/>
    <property type="match status" value="1"/>
</dbReference>
<evidence type="ECO:0000313" key="8">
    <source>
        <dbReference type="Proteomes" id="UP000251513"/>
    </source>
</evidence>
<evidence type="ECO:0000256" key="2">
    <source>
        <dbReference type="SAM" id="MobiDB-lite"/>
    </source>
</evidence>
<evidence type="ECO:0000259" key="6">
    <source>
        <dbReference type="Pfam" id="PF12972"/>
    </source>
</evidence>
<dbReference type="Gene3D" id="1.20.120.670">
    <property type="entry name" value="N-acetyl-b-d-glucoasminidase"/>
    <property type="match status" value="1"/>
</dbReference>
<feature type="compositionally biased region" description="Polar residues" evidence="2">
    <location>
        <begin position="791"/>
        <end position="806"/>
    </location>
</feature>
<evidence type="ECO:0000256" key="1">
    <source>
        <dbReference type="ARBA" id="ARBA00022801"/>
    </source>
</evidence>
<dbReference type="EMBL" id="PYJH01000005">
    <property type="protein sequence ID" value="PUE95740.1"/>
    <property type="molecule type" value="Genomic_DNA"/>
</dbReference>
<dbReference type="GO" id="GO:0016787">
    <property type="term" value="F:hydrolase activity"/>
    <property type="evidence" value="ECO:0007669"/>
    <property type="project" value="UniProtKB-KW"/>
</dbReference>
<organism evidence="7 8">
    <name type="scientific">Xanthomonas campestris pv. malvacearum</name>
    <dbReference type="NCBI Taxonomy" id="86040"/>
    <lineage>
        <taxon>Bacteria</taxon>
        <taxon>Pseudomonadati</taxon>
        <taxon>Pseudomonadota</taxon>
        <taxon>Gammaproteobacteria</taxon>
        <taxon>Lysobacterales</taxon>
        <taxon>Lysobacteraceae</taxon>
        <taxon>Xanthomonas</taxon>
    </lineage>
</organism>
<dbReference type="InterPro" id="IPR029018">
    <property type="entry name" value="Hex-like_dom2"/>
</dbReference>
<keyword evidence="3" id="KW-0732">Signal</keyword>
<dbReference type="Proteomes" id="UP000251513">
    <property type="component" value="Unassembled WGS sequence"/>
</dbReference>
<feature type="chain" id="PRO_5041359373" evidence="3">
    <location>
        <begin position="40"/>
        <end position="806"/>
    </location>
</feature>
<dbReference type="InterPro" id="IPR007781">
    <property type="entry name" value="NAGLU"/>
</dbReference>
<evidence type="ECO:0000256" key="3">
    <source>
        <dbReference type="SAM" id="SignalP"/>
    </source>
</evidence>
<feature type="domain" description="Alpha-N-acetylglucosaminidase tim-barrel" evidence="4">
    <location>
        <begin position="135"/>
        <end position="497"/>
    </location>
</feature>
<dbReference type="Pfam" id="PF05089">
    <property type="entry name" value="NAGLU"/>
    <property type="match status" value="1"/>
</dbReference>
<dbReference type="Pfam" id="PF12971">
    <property type="entry name" value="NAGLU_N"/>
    <property type="match status" value="1"/>
</dbReference>
<evidence type="ECO:0000259" key="5">
    <source>
        <dbReference type="Pfam" id="PF12971"/>
    </source>
</evidence>
<dbReference type="PANTHER" id="PTHR12872">
    <property type="entry name" value="ALPHA-N-ACETYLGLUCOSAMINIDASE"/>
    <property type="match status" value="1"/>
</dbReference>
<feature type="signal peptide" evidence="3">
    <location>
        <begin position="1"/>
        <end position="39"/>
    </location>
</feature>
<proteinExistence type="predicted"/>
<sequence length="806" mass="90507">MTFSLFSSSSPARLRACAPARLFAVVLGALLATPVPVLAAPPAQAVVQRLIGARAAQFDMTVAPRGDGADWYRIEAGGDTVRIAGSSQVALARGAYAYLGQAGAASMSWEGDRVALPAQWPAYRSGQVRTPFAHRAYLNTCTYGYTTPFWDWPRWQREIDWMALHGIDMPLAMEGQEAIWQALWREFDVGDDALAEYFSGPAFTPWQRMGNIEGYRAPLPQHWIDSKRVLQKQILTRMRELGMQPVLPAFAGYVPRAFAQAHPHARIYRMRAWEGFHETYWLDPRDPLFAKLARRFLELYAQTYGAGEFYLADAFNEMLPPVADDGSDVAAARYGDSIANSDAARAKAVPPAQRDARLAEYGQALYRSIAQVNPKATWVMQGWLFGADRQFWQAQAIAAFLGKVPDARLMVLDIGNDRYPGTWKASQAFDNKQWIYGYVHNYGASNPLYGDFAFYRHDLQALLADPDKRNLRGFGVFPEGLHSNSVIYEYLYALAWEGPQQSWSQWLTHYLRARYGRSDAALLSAWSDLEAGIYQTRYWSPRWWNKRAGAYLLFKRPTADIADFDDRPGDPQRLRRAIDALLQQANRYADAPLYRYDLIEDARHYLSLQADRQLQAVVQAYDAGDFARGDAQLARTTQLVRGLDALVGGQYETLADWTGQAAAAAGHDAGLRRAYVGNARAQVSVWGGDGNLADYASKAWQGMYADFYLQRWTRFLSAYRAARMAGTPFDAVAMDHQLATWERQWSAQDEMSQRQPPREPLSLLHTLLAQVDAHDPRQRASQDRGPDARQESASVGVHSTTQGVAQ</sequence>
<feature type="compositionally biased region" description="Basic and acidic residues" evidence="2">
    <location>
        <begin position="772"/>
        <end position="790"/>
    </location>
</feature>
<dbReference type="InterPro" id="IPR024732">
    <property type="entry name" value="NAGLU_C"/>
</dbReference>
<accession>A0AA45BXG4</accession>
<comment type="caution">
    <text evidence="7">The sequence shown here is derived from an EMBL/GenBank/DDBJ whole genome shotgun (WGS) entry which is preliminary data.</text>
</comment>
<keyword evidence="1" id="KW-0378">Hydrolase</keyword>
<dbReference type="Gene3D" id="3.20.20.80">
    <property type="entry name" value="Glycosidases"/>
    <property type="match status" value="1"/>
</dbReference>
<feature type="domain" description="Alpha-N-acetylglucosaminidase C-terminal" evidence="6">
    <location>
        <begin position="506"/>
        <end position="768"/>
    </location>
</feature>
<dbReference type="RefSeq" id="WP_078566119.1">
    <property type="nucleotide sequence ID" value="NZ_CP168195.1"/>
</dbReference>
<dbReference type="GO" id="GO:0005975">
    <property type="term" value="P:carbohydrate metabolic process"/>
    <property type="evidence" value="ECO:0007669"/>
    <property type="project" value="UniProtKB-ARBA"/>
</dbReference>
<reference evidence="7 8" key="1">
    <citation type="submission" date="2018-03" db="EMBL/GenBank/DDBJ databases">
        <title>Sequencing of reference strains of Xanthomonas.</title>
        <authorList>
            <person name="Studholme D.J."/>
            <person name="Vicente J."/>
            <person name="Sarris P."/>
        </authorList>
    </citation>
    <scope>NUCLEOTIDE SEQUENCE [LARGE SCALE GENOMIC DNA]</scope>
    <source>
        <strain evidence="7 8">WHRI 5232</strain>
    </source>
</reference>
<name>A0AA45BXG4_XANCM</name>
<dbReference type="InterPro" id="IPR024240">
    <property type="entry name" value="NAGLU_N"/>
</dbReference>
<dbReference type="InterPro" id="IPR024733">
    <property type="entry name" value="NAGLU_tim-barrel"/>
</dbReference>